<dbReference type="PROSITE" id="PS50110">
    <property type="entry name" value="RESPONSE_REGULATORY"/>
    <property type="match status" value="1"/>
</dbReference>
<gene>
    <name evidence="4" type="ORF">ENU91_05675</name>
</gene>
<proteinExistence type="predicted"/>
<name>A0A7V4N548_9BACT</name>
<evidence type="ECO:0000259" key="3">
    <source>
        <dbReference type="PROSITE" id="PS50110"/>
    </source>
</evidence>
<dbReference type="GO" id="GO:0000160">
    <property type="term" value="P:phosphorelay signal transduction system"/>
    <property type="evidence" value="ECO:0007669"/>
    <property type="project" value="InterPro"/>
</dbReference>
<dbReference type="SUPFAM" id="SSF52172">
    <property type="entry name" value="CheY-like"/>
    <property type="match status" value="1"/>
</dbReference>
<protein>
    <submittedName>
        <fullName evidence="4">Response regulator</fullName>
    </submittedName>
</protein>
<organism evidence="4">
    <name type="scientific">Thermodesulfobacterium geofontis</name>
    <dbReference type="NCBI Taxonomy" id="1295609"/>
    <lineage>
        <taxon>Bacteria</taxon>
        <taxon>Pseudomonadati</taxon>
        <taxon>Thermodesulfobacteriota</taxon>
        <taxon>Thermodesulfobacteria</taxon>
        <taxon>Thermodesulfobacteriales</taxon>
        <taxon>Thermodesulfobacteriaceae</taxon>
        <taxon>Thermodesulfobacterium</taxon>
    </lineage>
</organism>
<evidence type="ECO:0000256" key="1">
    <source>
        <dbReference type="ARBA" id="ARBA00022553"/>
    </source>
</evidence>
<comment type="caution">
    <text evidence="2">Lacks conserved residue(s) required for the propagation of feature annotation.</text>
</comment>
<evidence type="ECO:0000313" key="4">
    <source>
        <dbReference type="EMBL" id="HGU16123.1"/>
    </source>
</evidence>
<dbReference type="InterPro" id="IPR050595">
    <property type="entry name" value="Bact_response_regulator"/>
</dbReference>
<dbReference type="Pfam" id="PF00072">
    <property type="entry name" value="Response_reg"/>
    <property type="match status" value="1"/>
</dbReference>
<accession>A0A7V4N548</accession>
<feature type="domain" description="Response regulatory" evidence="3">
    <location>
        <begin position="1"/>
        <end position="116"/>
    </location>
</feature>
<dbReference type="InterPro" id="IPR001789">
    <property type="entry name" value="Sig_transdc_resp-reg_receiver"/>
</dbReference>
<dbReference type="Gene3D" id="3.40.50.2300">
    <property type="match status" value="1"/>
</dbReference>
<keyword evidence="1" id="KW-0597">Phosphoprotein</keyword>
<dbReference type="InterPro" id="IPR011006">
    <property type="entry name" value="CheY-like_superfamily"/>
</dbReference>
<dbReference type="PANTHER" id="PTHR44591:SF3">
    <property type="entry name" value="RESPONSE REGULATORY DOMAIN-CONTAINING PROTEIN"/>
    <property type="match status" value="1"/>
</dbReference>
<reference evidence="4" key="1">
    <citation type="journal article" date="2020" name="mSystems">
        <title>Genome- and Community-Level Interaction Insights into Carbon Utilization and Element Cycling Functions of Hydrothermarchaeota in Hydrothermal Sediment.</title>
        <authorList>
            <person name="Zhou Z."/>
            <person name="Liu Y."/>
            <person name="Xu W."/>
            <person name="Pan J."/>
            <person name="Luo Z.H."/>
            <person name="Li M."/>
        </authorList>
    </citation>
    <scope>NUCLEOTIDE SEQUENCE [LARGE SCALE GENOMIC DNA]</scope>
    <source>
        <strain evidence="4">SpSt-711</strain>
    </source>
</reference>
<dbReference type="PANTHER" id="PTHR44591">
    <property type="entry name" value="STRESS RESPONSE REGULATOR PROTEIN 1"/>
    <property type="match status" value="1"/>
</dbReference>
<sequence>MVYLALSESLYNKLAKLLQDYKIKYKIIEDGEALLELAKKEKPKLILLEKDLPLLDGFAVTLLLKSNEKTKDIPILAVCKCKYKEEEVKAKDCGADDIIFCPFEEKEIIEKLEKWLKGSKK</sequence>
<comment type="caution">
    <text evidence="4">The sequence shown here is derived from an EMBL/GenBank/DDBJ whole genome shotgun (WGS) entry which is preliminary data.</text>
</comment>
<dbReference type="EMBL" id="DTEI01000097">
    <property type="protein sequence ID" value="HGU16123.1"/>
    <property type="molecule type" value="Genomic_DNA"/>
</dbReference>
<dbReference type="AlphaFoldDB" id="A0A7V4N548"/>
<evidence type="ECO:0000256" key="2">
    <source>
        <dbReference type="PROSITE-ProRule" id="PRU00169"/>
    </source>
</evidence>